<evidence type="ECO:0000313" key="2">
    <source>
        <dbReference type="EMBL" id="MEE1885349.1"/>
    </source>
</evidence>
<reference evidence="2 3" key="1">
    <citation type="submission" date="2024-01" db="EMBL/GenBank/DDBJ databases">
        <title>Pedobacter sp. nov., isolated from oil-contaminated soil.</title>
        <authorList>
            <person name="Le N.T.T."/>
        </authorList>
    </citation>
    <scope>NUCLEOTIDE SEQUENCE [LARGE SCALE GENOMIC DNA]</scope>
    <source>
        <strain evidence="2 3">VNH31</strain>
    </source>
</reference>
<organism evidence="2 3">
    <name type="scientific">Pedobacter flavus</name>
    <dbReference type="NCBI Taxonomy" id="3113906"/>
    <lineage>
        <taxon>Bacteria</taxon>
        <taxon>Pseudomonadati</taxon>
        <taxon>Bacteroidota</taxon>
        <taxon>Sphingobacteriia</taxon>
        <taxon>Sphingobacteriales</taxon>
        <taxon>Sphingobacteriaceae</taxon>
        <taxon>Pedobacter</taxon>
    </lineage>
</organism>
<dbReference type="Proteomes" id="UP001337681">
    <property type="component" value="Unassembled WGS sequence"/>
</dbReference>
<feature type="transmembrane region" description="Helical" evidence="1">
    <location>
        <begin position="12"/>
        <end position="28"/>
    </location>
</feature>
<accession>A0ABU7H1Z8</accession>
<comment type="caution">
    <text evidence="2">The sequence shown here is derived from an EMBL/GenBank/DDBJ whole genome shotgun (WGS) entry which is preliminary data.</text>
</comment>
<evidence type="ECO:0000256" key="1">
    <source>
        <dbReference type="SAM" id="Phobius"/>
    </source>
</evidence>
<evidence type="ECO:0008006" key="4">
    <source>
        <dbReference type="Google" id="ProtNLM"/>
    </source>
</evidence>
<proteinExistence type="predicted"/>
<keyword evidence="3" id="KW-1185">Reference proteome</keyword>
<gene>
    <name evidence="2" type="ORF">VRU49_07945</name>
</gene>
<protein>
    <recommendedName>
        <fullName evidence="4">YtxH domain-containing protein</fullName>
    </recommendedName>
</protein>
<name>A0ABU7H1Z8_9SPHI</name>
<evidence type="ECO:0000313" key="3">
    <source>
        <dbReference type="Proteomes" id="UP001337681"/>
    </source>
</evidence>
<dbReference type="EMBL" id="JAZDQU010000002">
    <property type="protein sequence ID" value="MEE1885349.1"/>
    <property type="molecule type" value="Genomic_DNA"/>
</dbReference>
<keyword evidence="1" id="KW-0812">Transmembrane</keyword>
<sequence>MIGNNNTKRNLLIAAAGVSVATGLFLISKSPKAKRFLKNCLRGSLGLNSVDACNKEEDNWENAHFINSNQYKKNKYEPAPSSNVWADEWHSE</sequence>
<keyword evidence="1" id="KW-1133">Transmembrane helix</keyword>
<keyword evidence="1" id="KW-0472">Membrane</keyword>
<dbReference type="RefSeq" id="WP_330146248.1">
    <property type="nucleotide sequence ID" value="NZ_JAZDQU010000002.1"/>
</dbReference>